<comment type="caution">
    <text evidence="2">The sequence shown here is derived from an EMBL/GenBank/DDBJ whole genome shotgun (WGS) entry which is preliminary data.</text>
</comment>
<evidence type="ECO:0000313" key="3">
    <source>
        <dbReference type="Proteomes" id="UP001623348"/>
    </source>
</evidence>
<name>A0ABC9W5J8_GRUJA</name>
<dbReference type="InterPro" id="IPR019590">
    <property type="entry name" value="DLG1_PEST_dom"/>
</dbReference>
<dbReference type="AlphaFoldDB" id="A0ABC9W5J8"/>
<gene>
    <name evidence="2" type="ORF">GRJ2_000551200</name>
</gene>
<proteinExistence type="predicted"/>
<sequence length="98" mass="11183">METSWCVPLGSLVKAPEGQREVIIKRQINLRRASPAPIIVNTDTLDTIPYVNGTEIEYEFEEITLERMLEKKRAVMISKTVFTESFDALARIFILVVV</sequence>
<accession>A0ABC9W5J8</accession>
<evidence type="ECO:0000313" key="2">
    <source>
        <dbReference type="EMBL" id="GAB0180859.1"/>
    </source>
</evidence>
<organism evidence="2 3">
    <name type="scientific">Grus japonensis</name>
    <name type="common">Japanese crane</name>
    <name type="synonym">Red-crowned crane</name>
    <dbReference type="NCBI Taxonomy" id="30415"/>
    <lineage>
        <taxon>Eukaryota</taxon>
        <taxon>Metazoa</taxon>
        <taxon>Chordata</taxon>
        <taxon>Craniata</taxon>
        <taxon>Vertebrata</taxon>
        <taxon>Euteleostomi</taxon>
        <taxon>Archelosauria</taxon>
        <taxon>Archosauria</taxon>
        <taxon>Dinosauria</taxon>
        <taxon>Saurischia</taxon>
        <taxon>Theropoda</taxon>
        <taxon>Coelurosauria</taxon>
        <taxon>Aves</taxon>
        <taxon>Neognathae</taxon>
        <taxon>Neoaves</taxon>
        <taxon>Gruiformes</taxon>
        <taxon>Gruidae</taxon>
        <taxon>Grus</taxon>
    </lineage>
</organism>
<reference evidence="2 3" key="1">
    <citation type="submission" date="2024-06" db="EMBL/GenBank/DDBJ databases">
        <title>The draft genome of Grus japonensis, version 3.</title>
        <authorList>
            <person name="Nabeshima K."/>
            <person name="Suzuki S."/>
            <person name="Onuma M."/>
        </authorList>
    </citation>
    <scope>NUCLEOTIDE SEQUENCE [LARGE SCALE GENOMIC DNA]</scope>
    <source>
        <strain evidence="2 3">451A</strain>
    </source>
</reference>
<dbReference type="Pfam" id="PF10608">
    <property type="entry name" value="MAGUK_N_PEST"/>
    <property type="match status" value="1"/>
</dbReference>
<dbReference type="Proteomes" id="UP001623348">
    <property type="component" value="Unassembled WGS sequence"/>
</dbReference>
<evidence type="ECO:0000259" key="1">
    <source>
        <dbReference type="Pfam" id="PF10608"/>
    </source>
</evidence>
<keyword evidence="3" id="KW-1185">Reference proteome</keyword>
<feature type="domain" description="Disks large homologue 1 N-terminal PEST" evidence="1">
    <location>
        <begin position="26"/>
        <end position="61"/>
    </location>
</feature>
<dbReference type="EMBL" id="BAAFJT010000001">
    <property type="protein sequence ID" value="GAB0180859.1"/>
    <property type="molecule type" value="Genomic_DNA"/>
</dbReference>
<protein>
    <submittedName>
        <fullName evidence="2">Disks large 2</fullName>
    </submittedName>
</protein>